<name>X7ZMZ8_MYCXE</name>
<dbReference type="AlphaFoldDB" id="X7ZMZ8"/>
<protein>
    <submittedName>
        <fullName evidence="1">Uncharacterized protein</fullName>
    </submittedName>
</protein>
<comment type="caution">
    <text evidence="1">The sequence shown here is derived from an EMBL/GenBank/DDBJ whole genome shotgun (WGS) entry which is preliminary data.</text>
</comment>
<sequence length="47" mass="4945">MQPVGIKLTAQRELHLHRIHVVAALHGAGVEEQSRCKGVSGSTSAIA</sequence>
<accession>X7ZMZ8</accession>
<proteinExistence type="predicted"/>
<dbReference type="EMBL" id="JAOB01000070">
    <property type="protein sequence ID" value="EUA20704.1"/>
    <property type="molecule type" value="Genomic_DNA"/>
</dbReference>
<organism evidence="1">
    <name type="scientific">Mycobacterium xenopi 4042</name>
    <dbReference type="NCBI Taxonomy" id="1299334"/>
    <lineage>
        <taxon>Bacteria</taxon>
        <taxon>Bacillati</taxon>
        <taxon>Actinomycetota</taxon>
        <taxon>Actinomycetes</taxon>
        <taxon>Mycobacteriales</taxon>
        <taxon>Mycobacteriaceae</taxon>
        <taxon>Mycobacterium</taxon>
    </lineage>
</organism>
<evidence type="ECO:0000313" key="1">
    <source>
        <dbReference type="EMBL" id="EUA20704.1"/>
    </source>
</evidence>
<reference evidence="1" key="1">
    <citation type="submission" date="2014-01" db="EMBL/GenBank/DDBJ databases">
        <authorList>
            <person name="Brown-Elliot B."/>
            <person name="Wallace R."/>
            <person name="Lenaerts A."/>
            <person name="Ordway D."/>
            <person name="DeGroote M.A."/>
            <person name="Parker T."/>
            <person name="Sizemore C."/>
            <person name="Tallon L.J."/>
            <person name="Sadzewicz L.K."/>
            <person name="Sengamalay N."/>
            <person name="Fraser C.M."/>
            <person name="Hine E."/>
            <person name="Shefchek K.A."/>
            <person name="Das S.P."/>
            <person name="Tettelin H."/>
        </authorList>
    </citation>
    <scope>NUCLEOTIDE SEQUENCE [LARGE SCALE GENOMIC DNA]</scope>
    <source>
        <strain evidence="1">4042</strain>
    </source>
</reference>
<gene>
    <name evidence="1" type="ORF">I553_3011</name>
</gene>